<evidence type="ECO:0008006" key="3">
    <source>
        <dbReference type="Google" id="ProtNLM"/>
    </source>
</evidence>
<evidence type="ECO:0000313" key="2">
    <source>
        <dbReference type="Proteomes" id="UP000294508"/>
    </source>
</evidence>
<accession>A0A4R2HN16</accession>
<keyword evidence="2" id="KW-1185">Reference proteome</keyword>
<proteinExistence type="predicted"/>
<dbReference type="InterPro" id="IPR023375">
    <property type="entry name" value="ADC_dom_sf"/>
</dbReference>
<comment type="caution">
    <text evidence="1">The sequence shown here is derived from an EMBL/GenBank/DDBJ whole genome shotgun (WGS) entry which is preliminary data.</text>
</comment>
<organism evidence="1 2">
    <name type="scientific">Kribbella steppae</name>
    <dbReference type="NCBI Taxonomy" id="2512223"/>
    <lineage>
        <taxon>Bacteria</taxon>
        <taxon>Bacillati</taxon>
        <taxon>Actinomycetota</taxon>
        <taxon>Actinomycetes</taxon>
        <taxon>Propionibacteriales</taxon>
        <taxon>Kribbellaceae</taxon>
        <taxon>Kribbella</taxon>
    </lineage>
</organism>
<dbReference type="Proteomes" id="UP000294508">
    <property type="component" value="Unassembled WGS sequence"/>
</dbReference>
<dbReference type="Gene3D" id="2.40.400.10">
    <property type="entry name" value="Acetoacetate decarboxylase-like"/>
    <property type="match status" value="1"/>
</dbReference>
<reference evidence="1 2" key="1">
    <citation type="journal article" date="2015" name="Stand. Genomic Sci.">
        <title>Genomic Encyclopedia of Bacterial and Archaeal Type Strains, Phase III: the genomes of soil and plant-associated and newly described type strains.</title>
        <authorList>
            <person name="Whitman W.B."/>
            <person name="Woyke T."/>
            <person name="Klenk H.P."/>
            <person name="Zhou Y."/>
            <person name="Lilburn T.G."/>
            <person name="Beck B.J."/>
            <person name="De Vos P."/>
            <person name="Vandamme P."/>
            <person name="Eisen J.A."/>
            <person name="Garrity G."/>
            <person name="Hugenholtz P."/>
            <person name="Kyrpides N.C."/>
        </authorList>
    </citation>
    <scope>NUCLEOTIDE SEQUENCE [LARGE SCALE GENOMIC DNA]</scope>
    <source>
        <strain evidence="1 2">VKM Ac-2572</strain>
    </source>
</reference>
<gene>
    <name evidence="1" type="ORF">EV652_104148</name>
</gene>
<dbReference type="InterPro" id="IPR018644">
    <property type="entry name" value="DUF2071"/>
</dbReference>
<name>A0A4R2HN16_9ACTN</name>
<sequence>MDSIWPEAPALRRPRILRQGWRDLTFLHWSVDPSEVANFFPPGVAPDTFEGRTYVGLVPFRMVDTGLAHGPAVPYWGTFLETNIRLYSVDTSGRRGVVFLSLDADRLAVVAAARTVFGLPYRWARMTHVADGNHHTYTSTVRWPGVQAASTIGVRTGQPLEPGPLEHFLTARWGLHTRRARRTWYLPNEHPPWSLHTAELVRFDDQGLLASVGLMGLTGPPNHVMYSPGVPAEFGLPFAAPGTPARP</sequence>
<dbReference type="PANTHER" id="PTHR39186:SF1">
    <property type="entry name" value="DUF2071 DOMAIN-CONTAINING PROTEIN"/>
    <property type="match status" value="1"/>
</dbReference>
<dbReference type="RefSeq" id="WP_242001728.1">
    <property type="nucleotide sequence ID" value="NZ_SLWN01000004.1"/>
</dbReference>
<dbReference type="AlphaFoldDB" id="A0A4R2HN16"/>
<dbReference type="SUPFAM" id="SSF160104">
    <property type="entry name" value="Acetoacetate decarboxylase-like"/>
    <property type="match status" value="1"/>
</dbReference>
<dbReference type="PANTHER" id="PTHR39186">
    <property type="entry name" value="DUF2071 FAMILY PROTEIN"/>
    <property type="match status" value="1"/>
</dbReference>
<dbReference type="EMBL" id="SLWN01000004">
    <property type="protein sequence ID" value="TCO32542.1"/>
    <property type="molecule type" value="Genomic_DNA"/>
</dbReference>
<protein>
    <recommendedName>
        <fullName evidence="3">DUF2071 domain-containing protein</fullName>
    </recommendedName>
</protein>
<dbReference type="Pfam" id="PF09844">
    <property type="entry name" value="DUF2071"/>
    <property type="match status" value="1"/>
</dbReference>
<evidence type="ECO:0000313" key="1">
    <source>
        <dbReference type="EMBL" id="TCO32542.1"/>
    </source>
</evidence>